<keyword evidence="3" id="KW-1185">Reference proteome</keyword>
<protein>
    <submittedName>
        <fullName evidence="2">Uncharacterized protein</fullName>
    </submittedName>
</protein>
<keyword evidence="1" id="KW-0472">Membrane</keyword>
<dbReference type="Proteomes" id="UP000694251">
    <property type="component" value="Chromosome 9"/>
</dbReference>
<dbReference type="EMBL" id="JAEFBJ010000009">
    <property type="protein sequence ID" value="KAG7573962.1"/>
    <property type="molecule type" value="Genomic_DNA"/>
</dbReference>
<name>A0A8T2AI34_ARASU</name>
<feature type="transmembrane region" description="Helical" evidence="1">
    <location>
        <begin position="47"/>
        <end position="65"/>
    </location>
</feature>
<comment type="caution">
    <text evidence="2">The sequence shown here is derived from an EMBL/GenBank/DDBJ whole genome shotgun (WGS) entry which is preliminary data.</text>
</comment>
<keyword evidence="1" id="KW-0812">Transmembrane</keyword>
<sequence length="109" mass="12262">MKSQLAVISIGFCVFFSRVIAITVYCLLVVAFYAFFAPFVGGRIWEYVLIGVYSPVAILVFVLYVRCTAINPADPRIMSTFTNQSRVAYVSKSTTNVIKWSKAKSELTW</sequence>
<feature type="transmembrane region" description="Helical" evidence="1">
    <location>
        <begin position="6"/>
        <end position="35"/>
    </location>
</feature>
<gene>
    <name evidence="2" type="ORF">ISN44_As09g021880</name>
</gene>
<evidence type="ECO:0000313" key="3">
    <source>
        <dbReference type="Proteomes" id="UP000694251"/>
    </source>
</evidence>
<reference evidence="2 3" key="1">
    <citation type="submission" date="2020-12" db="EMBL/GenBank/DDBJ databases">
        <title>Concerted genomic and epigenomic changes stabilize Arabidopsis allopolyploids.</title>
        <authorList>
            <person name="Chen Z."/>
        </authorList>
    </citation>
    <scope>NUCLEOTIDE SEQUENCE [LARGE SCALE GENOMIC DNA]</scope>
    <source>
        <strain evidence="2">As9502</strain>
        <tissue evidence="2">Leaf</tissue>
    </source>
</reference>
<evidence type="ECO:0000256" key="1">
    <source>
        <dbReference type="SAM" id="Phobius"/>
    </source>
</evidence>
<keyword evidence="1" id="KW-1133">Transmembrane helix</keyword>
<dbReference type="AlphaFoldDB" id="A0A8T2AI34"/>
<accession>A0A8T2AI34</accession>
<organism evidence="2 3">
    <name type="scientific">Arabidopsis suecica</name>
    <name type="common">Swedish thale-cress</name>
    <name type="synonym">Cardaminopsis suecica</name>
    <dbReference type="NCBI Taxonomy" id="45249"/>
    <lineage>
        <taxon>Eukaryota</taxon>
        <taxon>Viridiplantae</taxon>
        <taxon>Streptophyta</taxon>
        <taxon>Embryophyta</taxon>
        <taxon>Tracheophyta</taxon>
        <taxon>Spermatophyta</taxon>
        <taxon>Magnoliopsida</taxon>
        <taxon>eudicotyledons</taxon>
        <taxon>Gunneridae</taxon>
        <taxon>Pentapetalae</taxon>
        <taxon>rosids</taxon>
        <taxon>malvids</taxon>
        <taxon>Brassicales</taxon>
        <taxon>Brassicaceae</taxon>
        <taxon>Camelineae</taxon>
        <taxon>Arabidopsis</taxon>
    </lineage>
</organism>
<dbReference type="OrthoDB" id="1701014at2759"/>
<proteinExistence type="predicted"/>
<evidence type="ECO:0000313" key="2">
    <source>
        <dbReference type="EMBL" id="KAG7573962.1"/>
    </source>
</evidence>